<dbReference type="InterPro" id="IPR001969">
    <property type="entry name" value="Aspartic_peptidase_AS"/>
</dbReference>
<sequence>MFHSLVRMYSFVTLCLASINAITIQMHDYHHHDHDNHYDEITIHNYENAQYYGEINVGTPPQTLSVIFDTGSSNLWVPGEKFQHHAYYNHEESSTYQKNNTEFKIEYGSGPVSGFLSQDCVGVDDTCSTMTFAEITDTSGLGVAYSMGKFDGIFGLGFPEIAVDGLQVPFLSMEDLFDKNIFTFYLGDTNDKSYLMFGEKPDCPITWTPVVQRGYWQIESSLSVASVSTGKSNQFIVDSGTSLIAGPSISIIQIMKEIGARKFINGEYVVNCNKVPDMPSIIVEFGEINIEIPASNYVIENGGICLVGLMAIDTPQNIWILGDVFMRNRHVVFDYDGERVGITE</sequence>
<proteinExistence type="inferred from homology"/>
<dbReference type="GO" id="GO:0006508">
    <property type="term" value="P:proteolysis"/>
    <property type="evidence" value="ECO:0007669"/>
    <property type="project" value="UniProtKB-KW"/>
</dbReference>
<reference evidence="6" key="1">
    <citation type="journal article" date="2019" name="Philos. Trans. R. Soc. Lond., B, Biol. Sci.">
        <title>Targeted metagenomic recovery of four divergent viruses reveals shared and distinctive characteristics of giant viruses of marine eukaryotes.</title>
        <authorList>
            <person name="Needham D.M."/>
            <person name="Poirier C."/>
            <person name="Hehenberger E."/>
            <person name="Jimenez V."/>
            <person name="Swalwell J.E."/>
            <person name="Santoro A.E."/>
            <person name="Worden A.Z."/>
        </authorList>
    </citation>
    <scope>NUCLEOTIDE SEQUENCE</scope>
    <source>
        <strain evidence="6">OPacV-662</strain>
    </source>
</reference>
<evidence type="ECO:0000256" key="4">
    <source>
        <dbReference type="ARBA" id="ARBA00022801"/>
    </source>
</evidence>
<evidence type="ECO:0000256" key="2">
    <source>
        <dbReference type="ARBA" id="ARBA00022670"/>
    </source>
</evidence>
<evidence type="ECO:0000259" key="5">
    <source>
        <dbReference type="PROSITE" id="PS51767"/>
    </source>
</evidence>
<dbReference type="Pfam" id="PF00026">
    <property type="entry name" value="Asp"/>
    <property type="match status" value="1"/>
</dbReference>
<dbReference type="InterPro" id="IPR001461">
    <property type="entry name" value="Aspartic_peptidase_A1"/>
</dbReference>
<evidence type="ECO:0000313" key="6">
    <source>
        <dbReference type="EMBL" id="QFG74169.1"/>
    </source>
</evidence>
<dbReference type="PROSITE" id="PS00141">
    <property type="entry name" value="ASP_PROTEASE"/>
    <property type="match status" value="2"/>
</dbReference>
<dbReference type="PANTHER" id="PTHR47966:SF51">
    <property type="entry name" value="BETA-SITE APP-CLEAVING ENZYME, ISOFORM A-RELATED"/>
    <property type="match status" value="1"/>
</dbReference>
<keyword evidence="3" id="KW-0064">Aspartyl protease</keyword>
<dbReference type="InterPro" id="IPR033121">
    <property type="entry name" value="PEPTIDASE_A1"/>
</dbReference>
<dbReference type="PROSITE" id="PS51767">
    <property type="entry name" value="PEPTIDASE_A1"/>
    <property type="match status" value="1"/>
</dbReference>
<evidence type="ECO:0000256" key="3">
    <source>
        <dbReference type="ARBA" id="ARBA00022750"/>
    </source>
</evidence>
<comment type="similarity">
    <text evidence="1">Belongs to the peptidase A1 family.</text>
</comment>
<dbReference type="Gene3D" id="2.40.70.10">
    <property type="entry name" value="Acid Proteases"/>
    <property type="match status" value="2"/>
</dbReference>
<dbReference type="FunFam" id="2.40.70.10:FF:000115">
    <property type="entry name" value="Lysosomal aspartic protease"/>
    <property type="match status" value="1"/>
</dbReference>
<accession>A0A5J6VK51</accession>
<dbReference type="InterPro" id="IPR021109">
    <property type="entry name" value="Peptidase_aspartic_dom_sf"/>
</dbReference>
<dbReference type="GO" id="GO:0004190">
    <property type="term" value="F:aspartic-type endopeptidase activity"/>
    <property type="evidence" value="ECO:0007669"/>
    <property type="project" value="UniProtKB-KW"/>
</dbReference>
<keyword evidence="2 6" id="KW-0645">Protease</keyword>
<dbReference type="PANTHER" id="PTHR47966">
    <property type="entry name" value="BETA-SITE APP-CLEAVING ENZYME, ISOFORM A-RELATED"/>
    <property type="match status" value="1"/>
</dbReference>
<feature type="domain" description="Peptidase A1" evidence="5">
    <location>
        <begin position="51"/>
        <end position="343"/>
    </location>
</feature>
<organism evidence="6">
    <name type="scientific">Megaviridae environmental sample</name>
    <dbReference type="NCBI Taxonomy" id="1737588"/>
    <lineage>
        <taxon>Viruses</taxon>
        <taxon>Varidnaviria</taxon>
        <taxon>Bamfordvirae</taxon>
        <taxon>Nucleocytoviricota</taxon>
        <taxon>Megaviricetes</taxon>
        <taxon>Imitervirales</taxon>
        <taxon>Mimiviridae</taxon>
        <taxon>environmental samples</taxon>
    </lineage>
</organism>
<keyword evidence="4" id="KW-0378">Hydrolase</keyword>
<evidence type="ECO:0000256" key="1">
    <source>
        <dbReference type="ARBA" id="ARBA00007447"/>
    </source>
</evidence>
<protein>
    <submittedName>
        <fullName evidence="6">Aspartyl protease</fullName>
    </submittedName>
</protein>
<dbReference type="PRINTS" id="PR00792">
    <property type="entry name" value="PEPSIN"/>
</dbReference>
<dbReference type="EMBL" id="MN448282">
    <property type="protein sequence ID" value="QFG74169.1"/>
    <property type="molecule type" value="Genomic_DNA"/>
</dbReference>
<name>A0A5J6VK51_9VIRU</name>
<dbReference type="SUPFAM" id="SSF50630">
    <property type="entry name" value="Acid proteases"/>
    <property type="match status" value="1"/>
</dbReference>